<comment type="caution">
    <text evidence="1">The sequence shown here is derived from an EMBL/GenBank/DDBJ whole genome shotgun (WGS) entry which is preliminary data.</text>
</comment>
<evidence type="ECO:0008006" key="3">
    <source>
        <dbReference type="Google" id="ProtNLM"/>
    </source>
</evidence>
<organism evidence="1 2">
    <name type="scientific">Mycobacterium bourgelatii</name>
    <dbReference type="NCBI Taxonomy" id="1273442"/>
    <lineage>
        <taxon>Bacteria</taxon>
        <taxon>Bacillati</taxon>
        <taxon>Actinomycetota</taxon>
        <taxon>Actinomycetes</taxon>
        <taxon>Mycobacteriales</taxon>
        <taxon>Mycobacteriaceae</taxon>
        <taxon>Mycobacterium</taxon>
    </lineage>
</organism>
<evidence type="ECO:0000313" key="1">
    <source>
        <dbReference type="EMBL" id="GFG88875.1"/>
    </source>
</evidence>
<dbReference type="InterPro" id="IPR011335">
    <property type="entry name" value="Restrct_endonuc-II-like"/>
</dbReference>
<dbReference type="AlphaFoldDB" id="A0A7I9YJL7"/>
<dbReference type="SUPFAM" id="SSF52980">
    <property type="entry name" value="Restriction endonuclease-like"/>
    <property type="match status" value="1"/>
</dbReference>
<keyword evidence="2" id="KW-1185">Reference proteome</keyword>
<dbReference type="EMBL" id="BLKZ01000001">
    <property type="protein sequence ID" value="GFG88875.1"/>
    <property type="molecule type" value="Genomic_DNA"/>
</dbReference>
<dbReference type="Gene3D" id="3.40.960.10">
    <property type="entry name" value="VSR Endonuclease"/>
    <property type="match status" value="1"/>
</dbReference>
<sequence>MPAPHVALTIARVHAELGQLLQAQGGVVTAAQALTYLTRRGLEAKVKSGALRKVLHGVYGVGNVTTSLKLRGLDLVTGTTVAACMGTAAAAYGFDTERTTSVHVLSPDGLRLRSSAGVVVHRRQGAPLTVVRGRPATTPPWTAIEVARSLRRPRALATLDAALRSGTCLRYELERAIELQAGRRGIAIARELLPIASPLAESPMESEARLVMIDGGLPPPVLQYELVDLQGRVWRLDFAWPEQRVAAEYEGVDWHTSPDAFRRDRKRAAAVGDLGWVVVPIIAEDVRQRPAELVARINQRLARAA</sequence>
<reference evidence="1 2" key="1">
    <citation type="journal article" date="2019" name="Emerg. Microbes Infect.">
        <title>Comprehensive subspecies identification of 175 nontuberculous mycobacteria species based on 7547 genomic profiles.</title>
        <authorList>
            <person name="Matsumoto Y."/>
            <person name="Kinjo T."/>
            <person name="Motooka D."/>
            <person name="Nabeya D."/>
            <person name="Jung N."/>
            <person name="Uechi K."/>
            <person name="Horii T."/>
            <person name="Iida T."/>
            <person name="Fujita J."/>
            <person name="Nakamura S."/>
        </authorList>
    </citation>
    <scope>NUCLEOTIDE SEQUENCE [LARGE SCALE GENOMIC DNA]</scope>
    <source>
        <strain evidence="1 2">JCM 30725</strain>
    </source>
</reference>
<name>A0A7I9YJL7_MYCBU</name>
<dbReference type="Proteomes" id="UP000465360">
    <property type="component" value="Unassembled WGS sequence"/>
</dbReference>
<proteinExistence type="predicted"/>
<gene>
    <name evidence="1" type="ORF">MBOU_09170</name>
</gene>
<accession>A0A7I9YJL7</accession>
<protein>
    <recommendedName>
        <fullName evidence="3">DUF559 domain-containing protein</fullName>
    </recommendedName>
</protein>
<evidence type="ECO:0000313" key="2">
    <source>
        <dbReference type="Proteomes" id="UP000465360"/>
    </source>
</evidence>